<dbReference type="InterPro" id="IPR025682">
    <property type="entry name" value="CpXC_dom"/>
</dbReference>
<evidence type="ECO:0000259" key="1">
    <source>
        <dbReference type="Pfam" id="PF14353"/>
    </source>
</evidence>
<keyword evidence="3" id="KW-1185">Reference proteome</keyword>
<dbReference type="AlphaFoldDB" id="A0A1E5IFU4"/>
<dbReference type="Pfam" id="PF14353">
    <property type="entry name" value="CpXC"/>
    <property type="match status" value="1"/>
</dbReference>
<reference evidence="2 3" key="1">
    <citation type="submission" date="2015-11" db="EMBL/GenBank/DDBJ databases">
        <title>Evidence for parallel genomic evolution in an endosymbiosis of termite gut flagellates.</title>
        <authorList>
            <person name="Zheng H."/>
        </authorList>
    </citation>
    <scope>NUCLEOTIDE SEQUENCE [LARGE SCALE GENOMIC DNA]</scope>
    <source>
        <strain evidence="2 3">CET450</strain>
    </source>
</reference>
<proteinExistence type="predicted"/>
<protein>
    <recommendedName>
        <fullName evidence="1">CpXC domain-containing protein</fullName>
    </recommendedName>
</protein>
<gene>
    <name evidence="2" type="ORF">ATZ36_09950</name>
</gene>
<evidence type="ECO:0000313" key="2">
    <source>
        <dbReference type="EMBL" id="OEG69369.1"/>
    </source>
</evidence>
<feature type="domain" description="CpXC" evidence="1">
    <location>
        <begin position="9"/>
        <end position="120"/>
    </location>
</feature>
<dbReference type="Proteomes" id="UP000095237">
    <property type="component" value="Unassembled WGS sequence"/>
</dbReference>
<organism evidence="2 3">
    <name type="scientific">Endomicrobium trichonymphae</name>
    <dbReference type="NCBI Taxonomy" id="1408204"/>
    <lineage>
        <taxon>Bacteria</taxon>
        <taxon>Pseudomonadati</taxon>
        <taxon>Elusimicrobiota</taxon>
        <taxon>Endomicrobiia</taxon>
        <taxon>Endomicrobiales</taxon>
        <taxon>Endomicrobiaceae</taxon>
        <taxon>Candidatus Endomicrobiellum</taxon>
    </lineage>
</organism>
<dbReference type="EMBL" id="LNVX01000747">
    <property type="protein sequence ID" value="OEG69369.1"/>
    <property type="molecule type" value="Genomic_DNA"/>
</dbReference>
<evidence type="ECO:0000313" key="3">
    <source>
        <dbReference type="Proteomes" id="UP000095237"/>
    </source>
</evidence>
<sequence>MTISNLEEIECPYGHVFEAELLSAINVSDNPELKSVLMEGEINVVSCPECKKIFYTECFILYHDRENEVIVFAYPLSFQNQAVRCKRQMREEFELVLKNFEEKEKINYEPLMLFGIEDLVSLLYYEQDIEDEEIVLKYLASELMLDTVRIAPSLARKLRIPKVLPVSKGEKNLEANSLISSLQILTKYNSNLLHYVKFLDKISKNKAIIADIKNDIG</sequence>
<name>A0A1E5IFU4_ENDTX</name>
<comment type="caution">
    <text evidence="2">The sequence shown here is derived from an EMBL/GenBank/DDBJ whole genome shotgun (WGS) entry which is preliminary data.</text>
</comment>
<accession>A0A1E5IFU4</accession>